<name>A0A5K1HIG6_9MAGN</name>
<gene>
    <name evidence="3" type="ORF">NYM_LOCUS29902</name>
</gene>
<dbReference type="InterPro" id="IPR036869">
    <property type="entry name" value="J_dom_sf"/>
</dbReference>
<dbReference type="InterPro" id="IPR051948">
    <property type="entry name" value="Hsp70_co-chaperone_J-domain"/>
</dbReference>
<dbReference type="EMBL" id="LR722092">
    <property type="protein sequence ID" value="VVW87735.1"/>
    <property type="molecule type" value="Genomic_DNA"/>
</dbReference>
<protein>
    <recommendedName>
        <fullName evidence="2">J domain-containing protein</fullName>
    </recommendedName>
</protein>
<organism evidence="3">
    <name type="scientific">Nymphaea colorata</name>
    <name type="common">pocket water lily</name>
    <dbReference type="NCBI Taxonomy" id="210225"/>
    <lineage>
        <taxon>Eukaryota</taxon>
        <taxon>Viridiplantae</taxon>
        <taxon>Streptophyta</taxon>
        <taxon>Embryophyta</taxon>
        <taxon>Tracheophyta</taxon>
        <taxon>Spermatophyta</taxon>
        <taxon>Magnoliopsida</taxon>
        <taxon>Nymphaeales</taxon>
        <taxon>Nymphaeaceae</taxon>
        <taxon>Nymphaea</taxon>
    </lineage>
</organism>
<dbReference type="PANTHER" id="PTHR44360:SF1">
    <property type="entry name" value="DNAJ HOMOLOG SUBFAMILY B MEMBER 9"/>
    <property type="match status" value="1"/>
</dbReference>
<dbReference type="InterPro" id="IPR001623">
    <property type="entry name" value="DnaJ_domain"/>
</dbReference>
<dbReference type="Gene3D" id="1.10.287.110">
    <property type="entry name" value="DnaJ domain"/>
    <property type="match status" value="1"/>
</dbReference>
<dbReference type="SMART" id="SM00271">
    <property type="entry name" value="DnaJ"/>
    <property type="match status" value="1"/>
</dbReference>
<reference evidence="3" key="1">
    <citation type="submission" date="2019-09" db="EMBL/GenBank/DDBJ databases">
        <authorList>
            <person name="Zhang L."/>
        </authorList>
    </citation>
    <scope>NUCLEOTIDE SEQUENCE</scope>
</reference>
<dbReference type="CDD" id="cd06257">
    <property type="entry name" value="DnaJ"/>
    <property type="match status" value="1"/>
</dbReference>
<dbReference type="GO" id="GO:0051087">
    <property type="term" value="F:protein-folding chaperone binding"/>
    <property type="evidence" value="ECO:0007669"/>
    <property type="project" value="TreeGrafter"/>
</dbReference>
<accession>A0A5K1HIG6</accession>
<dbReference type="AlphaFoldDB" id="A0A5K1HIG6"/>
<evidence type="ECO:0000313" key="3">
    <source>
        <dbReference type="EMBL" id="VVW87735.1"/>
    </source>
</evidence>
<dbReference type="PANTHER" id="PTHR44360">
    <property type="entry name" value="DNAJ HOMOLOG SUBFAMILY B MEMBER 9"/>
    <property type="match status" value="1"/>
</dbReference>
<dbReference type="SUPFAM" id="SSF46565">
    <property type="entry name" value="Chaperone J-domain"/>
    <property type="match status" value="1"/>
</dbReference>
<evidence type="ECO:0000259" key="2">
    <source>
        <dbReference type="PROSITE" id="PS50076"/>
    </source>
</evidence>
<dbReference type="GO" id="GO:0051787">
    <property type="term" value="F:misfolded protein binding"/>
    <property type="evidence" value="ECO:0007669"/>
    <property type="project" value="TreeGrafter"/>
</dbReference>
<dbReference type="PRINTS" id="PR00625">
    <property type="entry name" value="JDOMAIN"/>
</dbReference>
<feature type="domain" description="J" evidence="2">
    <location>
        <begin position="14"/>
        <end position="67"/>
    </location>
</feature>
<proteinExistence type="predicted"/>
<evidence type="ECO:0000256" key="1">
    <source>
        <dbReference type="ARBA" id="ARBA00023186"/>
    </source>
</evidence>
<dbReference type="PROSITE" id="PS50076">
    <property type="entry name" value="DNAJ_2"/>
    <property type="match status" value="1"/>
</dbReference>
<dbReference type="Pfam" id="PF00226">
    <property type="entry name" value="DnaJ"/>
    <property type="match status" value="1"/>
</dbReference>
<dbReference type="GO" id="GO:0036503">
    <property type="term" value="P:ERAD pathway"/>
    <property type="evidence" value="ECO:0007669"/>
    <property type="project" value="TreeGrafter"/>
</dbReference>
<dbReference type="GO" id="GO:0005783">
    <property type="term" value="C:endoplasmic reticulum"/>
    <property type="evidence" value="ECO:0007669"/>
    <property type="project" value="TreeGrafter"/>
</dbReference>
<sequence>MESLKEIIQRLGGDPYEILATPPDADFAVLKKNYRTLALKYHPDRNKDEEATEIFIKINRAYEFLEE</sequence>
<keyword evidence="1" id="KW-0143">Chaperone</keyword>